<dbReference type="Gene3D" id="1.25.40.20">
    <property type="entry name" value="Ankyrin repeat-containing domain"/>
    <property type="match status" value="1"/>
</dbReference>
<keyword evidence="7 14" id="KW-0851">Voltage-gated channel</keyword>
<dbReference type="Pfam" id="PF12796">
    <property type="entry name" value="Ank_2"/>
    <property type="match status" value="2"/>
</dbReference>
<keyword evidence="6 14" id="KW-0631">Potassium channel</keyword>
<sequence>MDNYVAVDESRYSLNNIILPSLGASSIHRTKLRSLIISPDNQRYRAWVGFLTVLVFYSGWVSLFEFGFLKEVVGGLAIADNVVNSFFAVDIALTFFVAYLDKTTYLFVDDRKKIAWKYIRTWLIFDIVSTIPSEFYRLILPRKQDDYGFLNMLRLWRLRRVGALFSRLEKNRNYNYFWVRCVKFVCVTLLVVHSAGCFFYLLAERYPVPSRTWIGVVEPNFLETSLWSRYVTAIYWSTTTLTTVGYGDFHSQNNREIIFDIFFMLLNLGLTSYLIGNMTNLIVHGTSKTRNFRDTIHAASSFAQRNHLPDRLQEQMLANLCLKFRTDSEGLQQQSTVDALPKAIRSSISNFLFYDLVKRAYLFQGVSNDLIFQLVSDMKAEFFPPKEDVILHNEASTDFYIMVTGKADIVEYEDGVEKGNVGLAKVGDLIGEIGVLCYRPQLFTIRTSRLCQLLRLNRTSFLNIIQANIEDGSIVVNNFLQHLKDNRSKGPIMETIFRETEEKLAQGRMSLPLTLCFAASRGDHSLMRQLLRRGSNPNETDKNGRSALHIVASSGNIKCLRLLLGYEVDVNAKDSKGNVPLWEAIVGGHKQVMELLVDKGASLSSGDGGVYACTAVEQNNIQLLKDIVACNGDVTLPRRSDGKFALGLAVCDGNVAMVSLLLDSGANPDDPDRDGWTPKQLADQQVQEEIIALFSDRSRSRIRRPPSSKAFRSVHMGRFRSDPFMPRASQEFDKSLVLTKSLSFEGYHEKRSKTAGGGKNFHNSLFGMMSIARTDYSSNGSSAGSNYKDKLDSYKNIVNDGTRVVISCCHGTGNSGKKLLILAPGSIEELLDIGAEKFGISPTKVLTQDGCEIDDIKVLRDGDLLVLVCNDHNFFDLIG</sequence>
<gene>
    <name evidence="17" type="ORF">ZOSMA_76G00980</name>
</gene>
<dbReference type="SMART" id="SM00248">
    <property type="entry name" value="ANK"/>
    <property type="match status" value="4"/>
</dbReference>
<name>A0A0K9NPK1_ZOSMR</name>
<dbReference type="FunFam" id="1.10.287.70:FF:000123">
    <property type="entry name" value="Potassium channel KAT3"/>
    <property type="match status" value="1"/>
</dbReference>
<comment type="similarity">
    <text evidence="2 14">Belongs to the potassium channel family. Plant (TC 1.A.1.4) subfamily.</text>
</comment>
<keyword evidence="8 14" id="KW-0630">Potassium</keyword>
<feature type="domain" description="Cyclic nucleotide-binding" evidence="15">
    <location>
        <begin position="362"/>
        <end position="482"/>
    </location>
</feature>
<dbReference type="STRING" id="29655.A0A0K9NPK1"/>
<evidence type="ECO:0000256" key="14">
    <source>
        <dbReference type="RuleBase" id="RU369015"/>
    </source>
</evidence>
<keyword evidence="12 14" id="KW-0407">Ion channel</keyword>
<keyword evidence="13" id="KW-0040">ANK repeat</keyword>
<dbReference type="SUPFAM" id="SSF48403">
    <property type="entry name" value="Ankyrin repeat"/>
    <property type="match status" value="1"/>
</dbReference>
<keyword evidence="9 14" id="KW-1133">Transmembrane helix</keyword>
<dbReference type="PROSITE" id="PS51490">
    <property type="entry name" value="KHA"/>
    <property type="match status" value="1"/>
</dbReference>
<evidence type="ECO:0000259" key="15">
    <source>
        <dbReference type="PROSITE" id="PS50042"/>
    </source>
</evidence>
<keyword evidence="3 14" id="KW-0813">Transport</keyword>
<dbReference type="PANTHER" id="PTHR45743">
    <property type="entry name" value="POTASSIUM CHANNEL AKT1"/>
    <property type="match status" value="1"/>
</dbReference>
<comment type="domain">
    <text evidence="14">The KHA domain (rich in hydrophobic and acidic residues) present in the C-terminal part is likely to be important for tetramerization.</text>
</comment>
<feature type="transmembrane region" description="Helical" evidence="14">
    <location>
        <begin position="81"/>
        <end position="100"/>
    </location>
</feature>
<organism evidence="17 18">
    <name type="scientific">Zostera marina</name>
    <name type="common">Eelgrass</name>
    <dbReference type="NCBI Taxonomy" id="29655"/>
    <lineage>
        <taxon>Eukaryota</taxon>
        <taxon>Viridiplantae</taxon>
        <taxon>Streptophyta</taxon>
        <taxon>Embryophyta</taxon>
        <taxon>Tracheophyta</taxon>
        <taxon>Spermatophyta</taxon>
        <taxon>Magnoliopsida</taxon>
        <taxon>Liliopsida</taxon>
        <taxon>Zosteraceae</taxon>
        <taxon>Zostera</taxon>
    </lineage>
</organism>
<dbReference type="Pfam" id="PF00520">
    <property type="entry name" value="Ion_trans"/>
    <property type="match status" value="1"/>
</dbReference>
<dbReference type="Proteomes" id="UP000036987">
    <property type="component" value="Unassembled WGS sequence"/>
</dbReference>
<dbReference type="AlphaFoldDB" id="A0A0K9NPK1"/>
<evidence type="ECO:0000256" key="7">
    <source>
        <dbReference type="ARBA" id="ARBA00022882"/>
    </source>
</evidence>
<evidence type="ECO:0000256" key="3">
    <source>
        <dbReference type="ARBA" id="ARBA00022448"/>
    </source>
</evidence>
<evidence type="ECO:0000313" key="17">
    <source>
        <dbReference type="EMBL" id="KMZ58543.1"/>
    </source>
</evidence>
<dbReference type="FunFam" id="2.60.120.10:FF:000074">
    <property type="entry name" value="Potassium channel KAT2"/>
    <property type="match status" value="1"/>
</dbReference>
<comment type="function">
    <text evidence="14">Potassium channel.</text>
</comment>
<keyword evidence="11 14" id="KW-0472">Membrane</keyword>
<dbReference type="InterPro" id="IPR005821">
    <property type="entry name" value="Ion_trans_dom"/>
</dbReference>
<feature type="repeat" description="ANK" evidence="13">
    <location>
        <begin position="641"/>
        <end position="673"/>
    </location>
</feature>
<evidence type="ECO:0000256" key="5">
    <source>
        <dbReference type="ARBA" id="ARBA00022692"/>
    </source>
</evidence>
<evidence type="ECO:0000256" key="11">
    <source>
        <dbReference type="ARBA" id="ARBA00023136"/>
    </source>
</evidence>
<evidence type="ECO:0000256" key="9">
    <source>
        <dbReference type="ARBA" id="ARBA00022989"/>
    </source>
</evidence>
<dbReference type="PROSITE" id="PS50042">
    <property type="entry name" value="CNMP_BINDING_3"/>
    <property type="match status" value="1"/>
</dbReference>
<evidence type="ECO:0000256" key="8">
    <source>
        <dbReference type="ARBA" id="ARBA00022958"/>
    </source>
</evidence>
<dbReference type="OrthoDB" id="426293at2759"/>
<dbReference type="InterPro" id="IPR000595">
    <property type="entry name" value="cNMP-bd_dom"/>
</dbReference>
<dbReference type="Pfam" id="PF00027">
    <property type="entry name" value="cNMP_binding"/>
    <property type="match status" value="1"/>
</dbReference>
<dbReference type="InterPro" id="IPR003938">
    <property type="entry name" value="K_chnl_volt-dep_EAG/ELK/ERG"/>
</dbReference>
<evidence type="ECO:0000259" key="16">
    <source>
        <dbReference type="PROSITE" id="PS51490"/>
    </source>
</evidence>
<evidence type="ECO:0000256" key="10">
    <source>
        <dbReference type="ARBA" id="ARBA00023065"/>
    </source>
</evidence>
<evidence type="ECO:0000256" key="13">
    <source>
        <dbReference type="PROSITE-ProRule" id="PRU00023"/>
    </source>
</evidence>
<comment type="caution">
    <text evidence="17">The sequence shown here is derived from an EMBL/GenBank/DDBJ whole genome shotgun (WGS) entry which is preliminary data.</text>
</comment>
<comment type="subunit">
    <text evidence="14">The potassium channel is composed of a homo- or heterotetrameric complex of pore-forming subunits.</text>
</comment>
<evidence type="ECO:0000256" key="2">
    <source>
        <dbReference type="ARBA" id="ARBA00007929"/>
    </source>
</evidence>
<feature type="transmembrane region" description="Helical" evidence="14">
    <location>
        <begin position="46"/>
        <end position="69"/>
    </location>
</feature>
<dbReference type="InterPro" id="IPR036770">
    <property type="entry name" value="Ankyrin_rpt-contain_sf"/>
</dbReference>
<feature type="transmembrane region" description="Helical" evidence="14">
    <location>
        <begin position="177"/>
        <end position="203"/>
    </location>
</feature>
<accession>A0A0K9NPK1</accession>
<dbReference type="InterPro" id="IPR002110">
    <property type="entry name" value="Ankyrin_rpt"/>
</dbReference>
<comment type="domain">
    <text evidence="14">The segment S4 is probably the voltage-sensor and is characterized by a series of positively charged amino acids. The pore-forming region H5 is enclosed by the transmembrane segments S5 and S6 in the Shaker-type (1P/6TM) and contains the GYGD signature motif which seems to be involved in potassium selectivity.</text>
</comment>
<dbReference type="InterPro" id="IPR021789">
    <property type="entry name" value="KHA_dom"/>
</dbReference>
<keyword evidence="10 14" id="KW-0406">Ion transport</keyword>
<feature type="repeat" description="ANK" evidence="13">
    <location>
        <begin position="576"/>
        <end position="608"/>
    </location>
</feature>
<proteinExistence type="inferred from homology"/>
<dbReference type="Gene3D" id="1.10.287.70">
    <property type="match status" value="1"/>
</dbReference>
<keyword evidence="4 14" id="KW-0633">Potassium transport</keyword>
<dbReference type="PROSITE" id="PS50297">
    <property type="entry name" value="ANK_REP_REGION"/>
    <property type="match status" value="3"/>
</dbReference>
<dbReference type="SMART" id="SM00100">
    <property type="entry name" value="cNMP"/>
    <property type="match status" value="1"/>
</dbReference>
<comment type="caution">
    <text evidence="14">Lacks conserved residue(s) required for the propagation of feature annotation.</text>
</comment>
<dbReference type="OMA" id="SHRNGME"/>
<dbReference type="PRINTS" id="PR01463">
    <property type="entry name" value="EAGCHANLFMLY"/>
</dbReference>
<dbReference type="EMBL" id="LFYR01001927">
    <property type="protein sequence ID" value="KMZ58543.1"/>
    <property type="molecule type" value="Genomic_DNA"/>
</dbReference>
<reference evidence="18" key="1">
    <citation type="journal article" date="2016" name="Nature">
        <title>The genome of the seagrass Zostera marina reveals angiosperm adaptation to the sea.</title>
        <authorList>
            <person name="Olsen J.L."/>
            <person name="Rouze P."/>
            <person name="Verhelst B."/>
            <person name="Lin Y.-C."/>
            <person name="Bayer T."/>
            <person name="Collen J."/>
            <person name="Dattolo E."/>
            <person name="De Paoli E."/>
            <person name="Dittami S."/>
            <person name="Maumus F."/>
            <person name="Michel G."/>
            <person name="Kersting A."/>
            <person name="Lauritano C."/>
            <person name="Lohaus R."/>
            <person name="Toepel M."/>
            <person name="Tonon T."/>
            <person name="Vanneste K."/>
            <person name="Amirebrahimi M."/>
            <person name="Brakel J."/>
            <person name="Bostroem C."/>
            <person name="Chovatia M."/>
            <person name="Grimwood J."/>
            <person name="Jenkins J.W."/>
            <person name="Jueterbock A."/>
            <person name="Mraz A."/>
            <person name="Stam W.T."/>
            <person name="Tice H."/>
            <person name="Bornberg-Bauer E."/>
            <person name="Green P.J."/>
            <person name="Pearson G.A."/>
            <person name="Procaccini G."/>
            <person name="Duarte C.M."/>
            <person name="Schmutz J."/>
            <person name="Reusch T.B.H."/>
            <person name="Van de Peer Y."/>
        </authorList>
    </citation>
    <scope>NUCLEOTIDE SEQUENCE [LARGE SCALE GENOMIC DNA]</scope>
    <source>
        <strain evidence="18">cv. Finnish</strain>
    </source>
</reference>
<feature type="domain" description="KHA" evidence="16">
    <location>
        <begin position="803"/>
        <end position="879"/>
    </location>
</feature>
<dbReference type="PANTHER" id="PTHR45743:SF2">
    <property type="entry name" value="POTASSIUM CHANNEL AKT1"/>
    <property type="match status" value="1"/>
</dbReference>
<dbReference type="GO" id="GO:0005249">
    <property type="term" value="F:voltage-gated potassium channel activity"/>
    <property type="evidence" value="ECO:0007669"/>
    <property type="project" value="UniProtKB-UniRule"/>
</dbReference>
<protein>
    <recommendedName>
        <fullName evidence="14">Potassium channel</fullName>
    </recommendedName>
</protein>
<evidence type="ECO:0000256" key="1">
    <source>
        <dbReference type="ARBA" id="ARBA00004141"/>
    </source>
</evidence>
<keyword evidence="5 14" id="KW-0812">Transmembrane</keyword>
<evidence type="ECO:0000256" key="12">
    <source>
        <dbReference type="ARBA" id="ARBA00023303"/>
    </source>
</evidence>
<dbReference type="InterPro" id="IPR014710">
    <property type="entry name" value="RmlC-like_jellyroll"/>
</dbReference>
<feature type="transmembrane region" description="Helical" evidence="14">
    <location>
        <begin position="257"/>
        <end position="276"/>
    </location>
</feature>
<dbReference type="InterPro" id="IPR045319">
    <property type="entry name" value="KAT/AKT"/>
</dbReference>
<dbReference type="CDD" id="cd00038">
    <property type="entry name" value="CAP_ED"/>
    <property type="match status" value="1"/>
</dbReference>
<dbReference type="PROSITE" id="PS50088">
    <property type="entry name" value="ANK_REPEAT"/>
    <property type="match status" value="3"/>
</dbReference>
<dbReference type="InterPro" id="IPR018490">
    <property type="entry name" value="cNMP-bd_dom_sf"/>
</dbReference>
<dbReference type="GO" id="GO:0034702">
    <property type="term" value="C:monoatomic ion channel complex"/>
    <property type="evidence" value="ECO:0007669"/>
    <property type="project" value="UniProtKB-KW"/>
</dbReference>
<dbReference type="Pfam" id="PF11834">
    <property type="entry name" value="KHA"/>
    <property type="match status" value="1"/>
</dbReference>
<dbReference type="SUPFAM" id="SSF81324">
    <property type="entry name" value="Voltage-gated potassium channels"/>
    <property type="match status" value="1"/>
</dbReference>
<dbReference type="Gene3D" id="2.60.120.10">
    <property type="entry name" value="Jelly Rolls"/>
    <property type="match status" value="1"/>
</dbReference>
<evidence type="ECO:0000313" key="18">
    <source>
        <dbReference type="Proteomes" id="UP000036987"/>
    </source>
</evidence>
<evidence type="ECO:0000256" key="6">
    <source>
        <dbReference type="ARBA" id="ARBA00022826"/>
    </source>
</evidence>
<keyword evidence="18" id="KW-1185">Reference proteome</keyword>
<comment type="subcellular location">
    <subcellularLocation>
        <location evidence="1 14">Membrane</location>
        <topology evidence="1 14">Multi-pass membrane protein</topology>
    </subcellularLocation>
</comment>
<evidence type="ECO:0000256" key="4">
    <source>
        <dbReference type="ARBA" id="ARBA00022538"/>
    </source>
</evidence>
<dbReference type="SUPFAM" id="SSF51206">
    <property type="entry name" value="cAMP-binding domain-like"/>
    <property type="match status" value="1"/>
</dbReference>
<feature type="repeat" description="ANK" evidence="13">
    <location>
        <begin position="543"/>
        <end position="575"/>
    </location>
</feature>